<sequence length="53" mass="6081">MCSYYPMKKHRVSGCNINHTCCHVLPSQCWDSPCGNQANVLCISRLEFVQYQS</sequence>
<accession>A0A7J7XBM2</accession>
<proteinExistence type="predicted"/>
<gene>
    <name evidence="1" type="ORF">mPipKuh1_006575</name>
</gene>
<dbReference type="Proteomes" id="UP000558488">
    <property type="component" value="Unassembled WGS sequence"/>
</dbReference>
<comment type="caution">
    <text evidence="1">The sequence shown here is derived from an EMBL/GenBank/DDBJ whole genome shotgun (WGS) entry which is preliminary data.</text>
</comment>
<dbReference type="PANTHER" id="PTHR39224">
    <property type="entry name" value="IGA-INDUCING PROTEIN HOMOLOG"/>
    <property type="match status" value="1"/>
</dbReference>
<reference evidence="1 2" key="1">
    <citation type="journal article" date="2020" name="Nature">
        <title>Six reference-quality genomes reveal evolution of bat adaptations.</title>
        <authorList>
            <person name="Jebb D."/>
            <person name="Huang Z."/>
            <person name="Pippel M."/>
            <person name="Hughes G.M."/>
            <person name="Lavrichenko K."/>
            <person name="Devanna P."/>
            <person name="Winkler S."/>
            <person name="Jermiin L.S."/>
            <person name="Skirmuntt E.C."/>
            <person name="Katzourakis A."/>
            <person name="Burkitt-Gray L."/>
            <person name="Ray D.A."/>
            <person name="Sullivan K.A.M."/>
            <person name="Roscito J.G."/>
            <person name="Kirilenko B.M."/>
            <person name="Davalos L.M."/>
            <person name="Corthals A.P."/>
            <person name="Power M.L."/>
            <person name="Jones G."/>
            <person name="Ransome R.D."/>
            <person name="Dechmann D.K.N."/>
            <person name="Locatelli A.G."/>
            <person name="Puechmaille S.J."/>
            <person name="Fedrigo O."/>
            <person name="Jarvis E.D."/>
            <person name="Hiller M."/>
            <person name="Vernes S.C."/>
            <person name="Myers E.W."/>
            <person name="Teeling E.C."/>
        </authorList>
    </citation>
    <scope>NUCLEOTIDE SEQUENCE [LARGE SCALE GENOMIC DNA]</scope>
    <source>
        <strain evidence="1">MPipKuh1</strain>
        <tissue evidence="1">Flight muscle</tissue>
    </source>
</reference>
<dbReference type="PANTHER" id="PTHR39224:SF1">
    <property type="entry name" value="IGA-INDUCING PROTEIN HOMOLOG"/>
    <property type="match status" value="1"/>
</dbReference>
<organism evidence="1 2">
    <name type="scientific">Pipistrellus kuhlii</name>
    <name type="common">Kuhl's pipistrelle</name>
    <dbReference type="NCBI Taxonomy" id="59472"/>
    <lineage>
        <taxon>Eukaryota</taxon>
        <taxon>Metazoa</taxon>
        <taxon>Chordata</taxon>
        <taxon>Craniata</taxon>
        <taxon>Vertebrata</taxon>
        <taxon>Euteleostomi</taxon>
        <taxon>Mammalia</taxon>
        <taxon>Eutheria</taxon>
        <taxon>Laurasiatheria</taxon>
        <taxon>Chiroptera</taxon>
        <taxon>Yangochiroptera</taxon>
        <taxon>Vespertilionidae</taxon>
        <taxon>Pipistrellus</taxon>
    </lineage>
</organism>
<keyword evidence="2" id="KW-1185">Reference proteome</keyword>
<dbReference type="EMBL" id="JACAGB010000008">
    <property type="protein sequence ID" value="KAF6346690.1"/>
    <property type="molecule type" value="Genomic_DNA"/>
</dbReference>
<evidence type="ECO:0000313" key="1">
    <source>
        <dbReference type="EMBL" id="KAF6346690.1"/>
    </source>
</evidence>
<name>A0A7J7XBM2_PIPKU</name>
<protein>
    <submittedName>
        <fullName evidence="1">IgA inducing protein</fullName>
    </submittedName>
</protein>
<dbReference type="InterPro" id="IPR038815">
    <property type="entry name" value="IGIP"/>
</dbReference>
<dbReference type="AlphaFoldDB" id="A0A7J7XBM2"/>
<evidence type="ECO:0000313" key="2">
    <source>
        <dbReference type="Proteomes" id="UP000558488"/>
    </source>
</evidence>